<evidence type="ECO:0000313" key="5">
    <source>
        <dbReference type="Proteomes" id="UP001319045"/>
    </source>
</evidence>
<proteinExistence type="predicted"/>
<keyword evidence="1" id="KW-0378">Hydrolase</keyword>
<sequence>MKYNRLLVGMAMTLSAMVMKAEIKLPHMFGDNMVMQRNSDCNIWGTADALKTVKITTSWNGKTYKVKVGDDGKWKLKISTPDAGGPYDISLSDGKALTLHNILIGEVWICSGQSNMEMPMKGFKAQPVDGALHELITGADKDLRLFTVSRNARLQAVDTLQGKWNAADAETIRQFSATAYYFGSMLRKSLRIPVGLIVTSWGGSACEAWMSSDWLKAFPDVKLPTDQTDVDKRAQRCPTALYNGMLRPLIGFTMRGVIWYQGEDNVNRASSYSALMQKMISGWRNEWKEGSFPFYYCQIAPYDYSLINWNYNSAYLREQQSMVETNVDNCRMAVLMDAGLQYGIHPRKKREAGERLAMLALKNTYNVNGLPEFAAYSGVKFDGDTAVVSFSRSREWVYFNNSTSSDLFEVAGADKVFHPAKAWISRNQVYVKSDEVKHPVAVRYAFHDWAVGDLFHDGLPVSSFRTDNW</sequence>
<dbReference type="Gene3D" id="3.40.50.1110">
    <property type="entry name" value="SGNH hydrolase"/>
    <property type="match status" value="1"/>
</dbReference>
<reference evidence="4 5" key="1">
    <citation type="journal article" date="2022" name="Int. J. Syst. Evol. Microbiol.">
        <title>Prevotella herbatica sp. nov., a plant polysaccharide-decomposing anaerobic bacterium isolated from a methanogenic reactor.</title>
        <authorList>
            <person name="Uek A."/>
            <person name="Tonouchi A."/>
            <person name="Kaku N."/>
            <person name="Ueki K."/>
        </authorList>
    </citation>
    <scope>NUCLEOTIDE SEQUENCE [LARGE SCALE GENOMIC DNA]</scope>
    <source>
        <strain evidence="4 5">WR041</strain>
    </source>
</reference>
<evidence type="ECO:0000259" key="3">
    <source>
        <dbReference type="Pfam" id="PF03629"/>
    </source>
</evidence>
<dbReference type="InterPro" id="IPR036514">
    <property type="entry name" value="SGNH_hydro_sf"/>
</dbReference>
<dbReference type="SUPFAM" id="SSF52266">
    <property type="entry name" value="SGNH hydrolase"/>
    <property type="match status" value="1"/>
</dbReference>
<dbReference type="InterPro" id="IPR013783">
    <property type="entry name" value="Ig-like_fold"/>
</dbReference>
<dbReference type="InterPro" id="IPR005181">
    <property type="entry name" value="SASA"/>
</dbReference>
<dbReference type="PANTHER" id="PTHR22901:SF0">
    <property type="entry name" value="SIALATE O-ACETYLESTERASE"/>
    <property type="match status" value="1"/>
</dbReference>
<dbReference type="InterPro" id="IPR039329">
    <property type="entry name" value="SIAE"/>
</dbReference>
<evidence type="ECO:0000313" key="4">
    <source>
        <dbReference type="EMBL" id="BCS84844.1"/>
    </source>
</evidence>
<dbReference type="EMBL" id="AP024484">
    <property type="protein sequence ID" value="BCS84844.1"/>
    <property type="molecule type" value="Genomic_DNA"/>
</dbReference>
<feature type="chain" id="PRO_5045154851" evidence="2">
    <location>
        <begin position="21"/>
        <end position="469"/>
    </location>
</feature>
<accession>A0ABN6EIC4</accession>
<dbReference type="PANTHER" id="PTHR22901">
    <property type="entry name" value="SIALATE O-ACETYLESTERASE"/>
    <property type="match status" value="1"/>
</dbReference>
<keyword evidence="5" id="KW-1185">Reference proteome</keyword>
<evidence type="ECO:0000256" key="2">
    <source>
        <dbReference type="SAM" id="SignalP"/>
    </source>
</evidence>
<organism evidence="4 5">
    <name type="scientific">Prevotella herbatica</name>
    <dbReference type="NCBI Taxonomy" id="2801997"/>
    <lineage>
        <taxon>Bacteria</taxon>
        <taxon>Pseudomonadati</taxon>
        <taxon>Bacteroidota</taxon>
        <taxon>Bacteroidia</taxon>
        <taxon>Bacteroidales</taxon>
        <taxon>Prevotellaceae</taxon>
        <taxon>Prevotella</taxon>
    </lineage>
</organism>
<feature type="signal peptide" evidence="2">
    <location>
        <begin position="1"/>
        <end position="20"/>
    </location>
</feature>
<dbReference type="Gene3D" id="2.60.40.10">
    <property type="entry name" value="Immunoglobulins"/>
    <property type="match status" value="1"/>
</dbReference>
<dbReference type="Proteomes" id="UP001319045">
    <property type="component" value="Chromosome"/>
</dbReference>
<keyword evidence="2" id="KW-0732">Signal</keyword>
<evidence type="ECO:0000256" key="1">
    <source>
        <dbReference type="ARBA" id="ARBA00022801"/>
    </source>
</evidence>
<feature type="domain" description="Sialate O-acetylesterase" evidence="3">
    <location>
        <begin position="106"/>
        <end position="327"/>
    </location>
</feature>
<dbReference type="Pfam" id="PF03629">
    <property type="entry name" value="SASA"/>
    <property type="match status" value="1"/>
</dbReference>
<gene>
    <name evidence="4" type="ORF">prwr041_07370</name>
</gene>
<name>A0ABN6EIC4_9BACT</name>
<protein>
    <submittedName>
        <fullName evidence="4">9-O-acetylesterase</fullName>
    </submittedName>
</protein>
<dbReference type="RefSeq" id="WP_207155033.1">
    <property type="nucleotide sequence ID" value="NZ_AP024484.1"/>
</dbReference>